<comment type="similarity">
    <text evidence="1">Belongs to the GSP E family.</text>
</comment>
<keyword evidence="3" id="KW-0067">ATP-binding</keyword>
<proteinExistence type="inferred from homology"/>
<organism evidence="5 6">
    <name type="scientific">Veillonella absiana</name>
    <dbReference type="NCBI Taxonomy" id="3079305"/>
    <lineage>
        <taxon>Bacteria</taxon>
        <taxon>Bacillati</taxon>
        <taxon>Bacillota</taxon>
        <taxon>Negativicutes</taxon>
        <taxon>Veillonellales</taxon>
        <taxon>Veillonellaceae</taxon>
        <taxon>Veillonella</taxon>
    </lineage>
</organism>
<evidence type="ECO:0000256" key="2">
    <source>
        <dbReference type="ARBA" id="ARBA00022741"/>
    </source>
</evidence>
<evidence type="ECO:0000259" key="4">
    <source>
        <dbReference type="PROSITE" id="PS00662"/>
    </source>
</evidence>
<evidence type="ECO:0000256" key="3">
    <source>
        <dbReference type="ARBA" id="ARBA00022840"/>
    </source>
</evidence>
<dbReference type="Pfam" id="PF00437">
    <property type="entry name" value="T2SSE"/>
    <property type="match status" value="1"/>
</dbReference>
<dbReference type="InterPro" id="IPR027417">
    <property type="entry name" value="P-loop_NTPase"/>
</dbReference>
<evidence type="ECO:0000313" key="6">
    <source>
        <dbReference type="Proteomes" id="UP001272515"/>
    </source>
</evidence>
<evidence type="ECO:0000256" key="1">
    <source>
        <dbReference type="ARBA" id="ARBA00006611"/>
    </source>
</evidence>
<dbReference type="Gene3D" id="3.30.450.90">
    <property type="match status" value="1"/>
</dbReference>
<dbReference type="EMBL" id="JAWJZB010000003">
    <property type="protein sequence ID" value="MDV5087861.1"/>
    <property type="molecule type" value="Genomic_DNA"/>
</dbReference>
<dbReference type="PROSITE" id="PS00662">
    <property type="entry name" value="T2SP_E"/>
    <property type="match status" value="1"/>
</dbReference>
<comment type="caution">
    <text evidence="5">The sequence shown here is derived from an EMBL/GenBank/DDBJ whole genome shotgun (WGS) entry which is preliminary data.</text>
</comment>
<feature type="domain" description="Bacterial type II secretion system protein E" evidence="4">
    <location>
        <begin position="222"/>
        <end position="236"/>
    </location>
</feature>
<dbReference type="Gene3D" id="3.40.50.300">
    <property type="entry name" value="P-loop containing nucleotide triphosphate hydrolases"/>
    <property type="match status" value="1"/>
</dbReference>
<reference evidence="5 6" key="1">
    <citation type="submission" date="2023-10" db="EMBL/GenBank/DDBJ databases">
        <title>Veillonella sp. nov., isolated from a pig farm feces dump.</title>
        <authorList>
            <person name="Chang Y.-H."/>
        </authorList>
    </citation>
    <scope>NUCLEOTIDE SEQUENCE [LARGE SCALE GENOMIC DNA]</scope>
    <source>
        <strain evidence="5 6">YH-vei2233</strain>
    </source>
</reference>
<dbReference type="RefSeq" id="WP_295191006.1">
    <property type="nucleotide sequence ID" value="NZ_JAWJZA010000001.1"/>
</dbReference>
<dbReference type="CDD" id="cd01129">
    <property type="entry name" value="PulE-GspE-like"/>
    <property type="match status" value="1"/>
</dbReference>
<gene>
    <name evidence="5" type="ORF">RVY80_03235</name>
</gene>
<keyword evidence="6" id="KW-1185">Reference proteome</keyword>
<dbReference type="SUPFAM" id="SSF52540">
    <property type="entry name" value="P-loop containing nucleoside triphosphate hydrolases"/>
    <property type="match status" value="1"/>
</dbReference>
<keyword evidence="2" id="KW-0547">Nucleotide-binding</keyword>
<evidence type="ECO:0000313" key="5">
    <source>
        <dbReference type="EMBL" id="MDV5087861.1"/>
    </source>
</evidence>
<name>A0ABU3Z858_9FIRM</name>
<protein>
    <submittedName>
        <fullName evidence="5">GspE/PulE family protein</fullName>
    </submittedName>
</protein>
<sequence length="356" mass="40133">MYVDIELDAIIEVAHQKRASDIHFDTTQLGLEVRFRCDGLLSRYETIDRAYQEQMINRIKVLSGMDISEKRIPQDGRWKWNRHQIQEQNIGDKKFIRQGISDYKEITMRVSSMPSIYGETIVCRLMGNEGSYKSLVELGMSEELYTHVQELLKRPYGLLTINGPTGAGKSATLYSMLMMLPRSTTKLICLEDPVEADIEGAIQVGINEKIGLTFSKGLRAILRQDPDSIMIGEIRDNETARLAVQAALTGHRVLSTIHTNTSLGVIERLQDMGVEPYLIKATLMGAIAQRLVRKLDGNGQYSGRTALFELMEVPMQQPNWHMPDEFMVTTLEVSAKSAIEQGITSLEEVQRVGLLI</sequence>
<dbReference type="Proteomes" id="UP001272515">
    <property type="component" value="Unassembled WGS sequence"/>
</dbReference>
<dbReference type="PANTHER" id="PTHR30258">
    <property type="entry name" value="TYPE II SECRETION SYSTEM PROTEIN GSPE-RELATED"/>
    <property type="match status" value="1"/>
</dbReference>
<dbReference type="PANTHER" id="PTHR30258:SF1">
    <property type="entry name" value="PROTEIN TRANSPORT PROTEIN HOFB HOMOLOG"/>
    <property type="match status" value="1"/>
</dbReference>
<accession>A0ABU3Z858</accession>
<dbReference type="InterPro" id="IPR001482">
    <property type="entry name" value="T2SS/T4SS_dom"/>
</dbReference>